<gene>
    <name evidence="14" type="ORF">M427DRAFT_153463</name>
</gene>
<keyword evidence="15" id="KW-1185">Reference proteome</keyword>
<protein>
    <recommendedName>
        <fullName evidence="11">DNA replication licensing factor MCM3</fullName>
        <ecNumber evidence="11">3.6.4.12</ecNumber>
    </recommendedName>
</protein>
<dbReference type="GO" id="GO:0017116">
    <property type="term" value="F:single-stranded DNA helicase activity"/>
    <property type="evidence" value="ECO:0007669"/>
    <property type="project" value="TreeGrafter"/>
</dbReference>
<dbReference type="InterPro" id="IPR041562">
    <property type="entry name" value="MCM_lid"/>
</dbReference>
<dbReference type="Proteomes" id="UP000070544">
    <property type="component" value="Unassembled WGS sequence"/>
</dbReference>
<evidence type="ECO:0000259" key="13">
    <source>
        <dbReference type="PROSITE" id="PS50051"/>
    </source>
</evidence>
<evidence type="ECO:0000256" key="6">
    <source>
        <dbReference type="ARBA" id="ARBA00022806"/>
    </source>
</evidence>
<dbReference type="GO" id="GO:0006271">
    <property type="term" value="P:DNA strand elongation involved in DNA replication"/>
    <property type="evidence" value="ECO:0007669"/>
    <property type="project" value="TreeGrafter"/>
</dbReference>
<sequence>MALPAAAPRNGVDDAFNEKVRFYQDFLDSDYGEGEYKQRIRKMLTTGQRRLIVSVDHLREYVRPESKHHYDGLLQKPGEYLPPFDRALKEVALSLHNPLKERIDDKNFYIGLDGSFGDYQLGPRFLSARYIGKLVCVEGIVTRCSLVRPKVAKSVHYCEETRIFHTREYRDALSLGSGIPTSSAYPQTDDEGHPLVTEFGLCTYRDHQRISLQEMPERAPAGQLPRPVDIILDDDLVDACKPGDRVAIVGVYRSVGGATNGSMSGTFKTLILANAVRLLVKDIQTTVLTDVDIQKIKQVARKHRKNIVDLLGNSVAPSIYGHEWIKKAVCLLLLGGMEKNLEGGGTHIRGDINMLMVGDPSTAKSQILRCVLNIAPLAIATTGRGSSGVGLTAAVVTDKDTGERRLEAGAMVLADRGIVCIDEFDKMTDVDRVAIHEVMEQQTVTIAKAGIHTSLNARCSVIAAANPVYGQYEREKEPHKNIALPDSLLSRFDLLFIVQDEIDPVRDGNIAEHVLRMHRYLPPKLDPGMPITDANIGDLYDREDPDAGPQELEIYEKFNRLLHSGLASSVAAGEEPQILTMPFLKKYVHYAKSRIKPTLTGEATEIISAAYVNLRAEEKSTNADIEKGVTRMKTLPVTVRTLETLIRLATAHAKARLSSRVEEQDARKAQEIVQFMLFQEVPKKQRKRRKVEHSSGESSDEDGSNDDQDGGSEDGGDRRKSLRSPPKRADKDVNSTEKAMRRLDINEGGSTLDEEDEGTTSLRSLRRRDPSTPSGTQDSMGGLSALIDSSIRSSQSTPGGTLDSEMEDVPGAALAELGSERMNLFRRQMREVRERYPEIVVRPVFDEDINRGLPGSERFELAEIEAGLKRMADENAIQVTQDEVLFI</sequence>
<dbReference type="SMART" id="SM00350">
    <property type="entry name" value="MCM"/>
    <property type="match status" value="1"/>
</dbReference>
<comment type="subunit">
    <text evidence="11">Component of the MCM2-7 complex.</text>
</comment>
<dbReference type="InterPro" id="IPR001208">
    <property type="entry name" value="MCM_dom"/>
</dbReference>
<dbReference type="PANTHER" id="PTHR11630">
    <property type="entry name" value="DNA REPLICATION LICENSING FACTOR MCM FAMILY MEMBER"/>
    <property type="match status" value="1"/>
</dbReference>
<dbReference type="Gene3D" id="2.20.28.10">
    <property type="match status" value="1"/>
</dbReference>
<keyword evidence="5 11" id="KW-0378">Hydrolase</keyword>
<dbReference type="InterPro" id="IPR056575">
    <property type="entry name" value="WH_MCM3_C"/>
</dbReference>
<feature type="compositionally biased region" description="Basic and acidic residues" evidence="12">
    <location>
        <begin position="727"/>
        <end position="745"/>
    </location>
</feature>
<dbReference type="GO" id="GO:0031261">
    <property type="term" value="C:DNA replication preinitiation complex"/>
    <property type="evidence" value="ECO:0007669"/>
    <property type="project" value="UniProtKB-ARBA"/>
</dbReference>
<dbReference type="InterPro" id="IPR031327">
    <property type="entry name" value="MCM"/>
</dbReference>
<proteinExistence type="inferred from homology"/>
<dbReference type="OMA" id="NVYPQED"/>
<dbReference type="Pfam" id="PF23191">
    <property type="entry name" value="WHD_MCM3_C"/>
    <property type="match status" value="1"/>
</dbReference>
<keyword evidence="8 10" id="KW-0238">DNA-binding</keyword>
<dbReference type="GO" id="GO:0043596">
    <property type="term" value="C:nuclear replication fork"/>
    <property type="evidence" value="ECO:0007669"/>
    <property type="project" value="UniProtKB-ARBA"/>
</dbReference>
<feature type="domain" description="MCM C-terminal AAA(+) ATPase" evidence="13">
    <location>
        <begin position="307"/>
        <end position="514"/>
    </location>
</feature>
<keyword evidence="4 10" id="KW-0547">Nucleotide-binding</keyword>
<evidence type="ECO:0000256" key="11">
    <source>
        <dbReference type="RuleBase" id="RU368061"/>
    </source>
</evidence>
<evidence type="ECO:0000256" key="7">
    <source>
        <dbReference type="ARBA" id="ARBA00022840"/>
    </source>
</evidence>
<evidence type="ECO:0000256" key="1">
    <source>
        <dbReference type="ARBA" id="ARBA00004123"/>
    </source>
</evidence>
<dbReference type="Pfam" id="PF17207">
    <property type="entry name" value="MCM_OB"/>
    <property type="match status" value="1"/>
</dbReference>
<dbReference type="InterPro" id="IPR027925">
    <property type="entry name" value="MCM_N"/>
</dbReference>
<dbReference type="GO" id="GO:0005656">
    <property type="term" value="C:nuclear pre-replicative complex"/>
    <property type="evidence" value="ECO:0007669"/>
    <property type="project" value="UniProtKB-ARBA"/>
</dbReference>
<dbReference type="PROSITE" id="PS00847">
    <property type="entry name" value="MCM_1"/>
    <property type="match status" value="1"/>
</dbReference>
<keyword evidence="9 11" id="KW-0539">Nucleus</keyword>
<dbReference type="SMART" id="SM00382">
    <property type="entry name" value="AAA"/>
    <property type="match status" value="1"/>
</dbReference>
<evidence type="ECO:0000256" key="9">
    <source>
        <dbReference type="ARBA" id="ARBA00023242"/>
    </source>
</evidence>
<keyword evidence="3 11" id="KW-0235">DNA replication</keyword>
<dbReference type="PANTHER" id="PTHR11630:SF46">
    <property type="entry name" value="DNA REPLICATION LICENSING FACTOR MCM3-RELATED"/>
    <property type="match status" value="1"/>
</dbReference>
<dbReference type="OrthoDB" id="1882346at2759"/>
<evidence type="ECO:0000313" key="14">
    <source>
        <dbReference type="EMBL" id="KXS17884.1"/>
    </source>
</evidence>
<dbReference type="InterPro" id="IPR033762">
    <property type="entry name" value="MCM_OB"/>
</dbReference>
<dbReference type="GO" id="GO:0003697">
    <property type="term" value="F:single-stranded DNA binding"/>
    <property type="evidence" value="ECO:0007669"/>
    <property type="project" value="TreeGrafter"/>
</dbReference>
<dbReference type="EMBL" id="KQ965744">
    <property type="protein sequence ID" value="KXS17884.1"/>
    <property type="molecule type" value="Genomic_DNA"/>
</dbReference>
<dbReference type="InterPro" id="IPR012340">
    <property type="entry name" value="NA-bd_OB-fold"/>
</dbReference>
<dbReference type="GO" id="GO:0005524">
    <property type="term" value="F:ATP binding"/>
    <property type="evidence" value="ECO:0007669"/>
    <property type="project" value="UniProtKB-UniRule"/>
</dbReference>
<evidence type="ECO:0000313" key="15">
    <source>
        <dbReference type="Proteomes" id="UP000070544"/>
    </source>
</evidence>
<dbReference type="GO" id="GO:0000727">
    <property type="term" value="P:double-strand break repair via break-induced replication"/>
    <property type="evidence" value="ECO:0007669"/>
    <property type="project" value="TreeGrafter"/>
</dbReference>
<name>A0A139AMS7_GONPJ</name>
<evidence type="ECO:0000256" key="4">
    <source>
        <dbReference type="ARBA" id="ARBA00022741"/>
    </source>
</evidence>
<dbReference type="Gene3D" id="3.40.50.300">
    <property type="entry name" value="P-loop containing nucleotide triphosphate hydrolases"/>
    <property type="match status" value="1"/>
</dbReference>
<dbReference type="Pfam" id="PF14551">
    <property type="entry name" value="MCM_N"/>
    <property type="match status" value="1"/>
</dbReference>
<dbReference type="EC" id="3.6.4.12" evidence="11"/>
<keyword evidence="6 11" id="KW-0347">Helicase</keyword>
<evidence type="ECO:0000256" key="3">
    <source>
        <dbReference type="ARBA" id="ARBA00022705"/>
    </source>
</evidence>
<dbReference type="InterPro" id="IPR027417">
    <property type="entry name" value="P-loop_NTPase"/>
</dbReference>
<evidence type="ECO:0000256" key="2">
    <source>
        <dbReference type="ARBA" id="ARBA00008010"/>
    </source>
</evidence>
<dbReference type="STRING" id="1344416.A0A139AMS7"/>
<accession>A0A139AMS7</accession>
<dbReference type="Pfam" id="PF17855">
    <property type="entry name" value="MCM_lid"/>
    <property type="match status" value="1"/>
</dbReference>
<dbReference type="PRINTS" id="PR01657">
    <property type="entry name" value="MCMFAMILY"/>
</dbReference>
<evidence type="ECO:0000256" key="8">
    <source>
        <dbReference type="ARBA" id="ARBA00023125"/>
    </source>
</evidence>
<dbReference type="InterPro" id="IPR003593">
    <property type="entry name" value="AAA+_ATPase"/>
</dbReference>
<dbReference type="InterPro" id="IPR018525">
    <property type="entry name" value="MCM_CS"/>
</dbReference>
<reference evidence="14 15" key="1">
    <citation type="journal article" date="2015" name="Genome Biol. Evol.">
        <title>Phylogenomic analyses indicate that early fungi evolved digesting cell walls of algal ancestors of land plants.</title>
        <authorList>
            <person name="Chang Y."/>
            <person name="Wang S."/>
            <person name="Sekimoto S."/>
            <person name="Aerts A.L."/>
            <person name="Choi C."/>
            <person name="Clum A."/>
            <person name="LaButti K.M."/>
            <person name="Lindquist E.A."/>
            <person name="Yee Ngan C."/>
            <person name="Ohm R.A."/>
            <person name="Salamov A.A."/>
            <person name="Grigoriev I.V."/>
            <person name="Spatafora J.W."/>
            <person name="Berbee M.L."/>
        </authorList>
    </citation>
    <scope>NUCLEOTIDE SEQUENCE [LARGE SCALE GENOMIC DNA]</scope>
    <source>
        <strain evidence="14 15">JEL478</strain>
    </source>
</reference>
<dbReference type="AlphaFoldDB" id="A0A139AMS7"/>
<dbReference type="SUPFAM" id="SSF52540">
    <property type="entry name" value="P-loop containing nucleoside triphosphate hydrolases"/>
    <property type="match status" value="1"/>
</dbReference>
<organism evidence="14 15">
    <name type="scientific">Gonapodya prolifera (strain JEL478)</name>
    <name type="common">Monoblepharis prolifera</name>
    <dbReference type="NCBI Taxonomy" id="1344416"/>
    <lineage>
        <taxon>Eukaryota</taxon>
        <taxon>Fungi</taxon>
        <taxon>Fungi incertae sedis</taxon>
        <taxon>Chytridiomycota</taxon>
        <taxon>Chytridiomycota incertae sedis</taxon>
        <taxon>Monoblepharidomycetes</taxon>
        <taxon>Monoblepharidales</taxon>
        <taxon>Gonapodyaceae</taxon>
        <taxon>Gonapodya</taxon>
    </lineage>
</organism>
<comment type="subcellular location">
    <subcellularLocation>
        <location evidence="1 11">Nucleus</location>
    </subcellularLocation>
</comment>
<feature type="region of interest" description="Disordered" evidence="12">
    <location>
        <begin position="683"/>
        <end position="782"/>
    </location>
</feature>
<feature type="compositionally biased region" description="Acidic residues" evidence="12">
    <location>
        <begin position="698"/>
        <end position="714"/>
    </location>
</feature>
<dbReference type="Gene3D" id="2.40.50.140">
    <property type="entry name" value="Nucleic acid-binding proteins"/>
    <property type="match status" value="1"/>
</dbReference>
<dbReference type="GO" id="GO:0006279">
    <property type="term" value="P:premeiotic DNA replication"/>
    <property type="evidence" value="ECO:0007669"/>
    <property type="project" value="UniProtKB-ARBA"/>
</dbReference>
<dbReference type="PRINTS" id="PR01659">
    <property type="entry name" value="MCMPROTEIN3"/>
</dbReference>
<dbReference type="Gene3D" id="3.30.1640.10">
    <property type="entry name" value="mini-chromosome maintenance (MCM) complex, chain A, domain 1"/>
    <property type="match status" value="1"/>
</dbReference>
<evidence type="ECO:0000256" key="5">
    <source>
        <dbReference type="ARBA" id="ARBA00022801"/>
    </source>
</evidence>
<dbReference type="PROSITE" id="PS50051">
    <property type="entry name" value="MCM_2"/>
    <property type="match status" value="1"/>
</dbReference>
<evidence type="ECO:0000256" key="12">
    <source>
        <dbReference type="SAM" id="MobiDB-lite"/>
    </source>
</evidence>
<comment type="function">
    <text evidence="11">Acts as component of the MCM2-7 complex (MCM complex) which is the replicative helicase essential for 'once per cell cycle' DNA replication initiation and elongation in eukaryotic cells. The active ATPase sites in the MCM2-7 ring are formed through the interaction surfaces of two neighboring subunits such that a critical structure of a conserved arginine finger motif is provided in trans relative to the ATP-binding site of the Walker A box of the adjacent subunit. The six ATPase active sites, however, are likely to contribute differentially to the complex helicase activity.</text>
</comment>
<dbReference type="GO" id="GO:1902975">
    <property type="term" value="P:mitotic DNA replication initiation"/>
    <property type="evidence" value="ECO:0007669"/>
    <property type="project" value="TreeGrafter"/>
</dbReference>
<dbReference type="Pfam" id="PF00493">
    <property type="entry name" value="MCM"/>
    <property type="match status" value="1"/>
</dbReference>
<comment type="similarity">
    <text evidence="2 10">Belongs to the MCM family.</text>
</comment>
<keyword evidence="7 10" id="KW-0067">ATP-binding</keyword>
<dbReference type="InterPro" id="IPR008046">
    <property type="entry name" value="Mcm3"/>
</dbReference>
<comment type="catalytic activity">
    <reaction evidence="11">
        <text>ATP + H2O = ADP + phosphate + H(+)</text>
        <dbReference type="Rhea" id="RHEA:13065"/>
        <dbReference type="ChEBI" id="CHEBI:15377"/>
        <dbReference type="ChEBI" id="CHEBI:15378"/>
        <dbReference type="ChEBI" id="CHEBI:30616"/>
        <dbReference type="ChEBI" id="CHEBI:43474"/>
        <dbReference type="ChEBI" id="CHEBI:456216"/>
        <dbReference type="EC" id="3.6.4.12"/>
    </reaction>
</comment>
<dbReference type="SUPFAM" id="SSF50249">
    <property type="entry name" value="Nucleic acid-binding proteins"/>
    <property type="match status" value="1"/>
</dbReference>
<evidence type="ECO:0000256" key="10">
    <source>
        <dbReference type="RuleBase" id="RU004070"/>
    </source>
</evidence>
<dbReference type="GO" id="GO:0016887">
    <property type="term" value="F:ATP hydrolysis activity"/>
    <property type="evidence" value="ECO:0007669"/>
    <property type="project" value="RHEA"/>
</dbReference>
<dbReference type="GO" id="GO:0042555">
    <property type="term" value="C:MCM complex"/>
    <property type="evidence" value="ECO:0007669"/>
    <property type="project" value="UniProtKB-UniRule"/>
</dbReference>